<dbReference type="Proteomes" id="UP001175227">
    <property type="component" value="Unassembled WGS sequence"/>
</dbReference>
<name>A0AA39TWZ2_9AGAR</name>
<evidence type="ECO:0000313" key="2">
    <source>
        <dbReference type="Proteomes" id="UP001175227"/>
    </source>
</evidence>
<keyword evidence="2" id="KW-1185">Reference proteome</keyword>
<evidence type="ECO:0000313" key="1">
    <source>
        <dbReference type="EMBL" id="KAK0468883.1"/>
    </source>
</evidence>
<evidence type="ECO:0008006" key="3">
    <source>
        <dbReference type="Google" id="ProtNLM"/>
    </source>
</evidence>
<reference evidence="1" key="1">
    <citation type="submission" date="2023-06" db="EMBL/GenBank/DDBJ databases">
        <authorList>
            <consortium name="Lawrence Berkeley National Laboratory"/>
            <person name="Ahrendt S."/>
            <person name="Sahu N."/>
            <person name="Indic B."/>
            <person name="Wong-Bajracharya J."/>
            <person name="Merenyi Z."/>
            <person name="Ke H.-M."/>
            <person name="Monk M."/>
            <person name="Kocsube S."/>
            <person name="Drula E."/>
            <person name="Lipzen A."/>
            <person name="Balint B."/>
            <person name="Henrissat B."/>
            <person name="Andreopoulos B."/>
            <person name="Martin F.M."/>
            <person name="Harder C.B."/>
            <person name="Rigling D."/>
            <person name="Ford K.L."/>
            <person name="Foster G.D."/>
            <person name="Pangilinan J."/>
            <person name="Papanicolaou A."/>
            <person name="Barry K."/>
            <person name="LaButti K."/>
            <person name="Viragh M."/>
            <person name="Koriabine M."/>
            <person name="Yan M."/>
            <person name="Riley R."/>
            <person name="Champramary S."/>
            <person name="Plett K.L."/>
            <person name="Tsai I.J."/>
            <person name="Slot J."/>
            <person name="Sipos G."/>
            <person name="Plett J."/>
            <person name="Nagy L.G."/>
            <person name="Grigoriev I.V."/>
        </authorList>
    </citation>
    <scope>NUCLEOTIDE SEQUENCE</scope>
    <source>
        <strain evidence="1">ICMP 16352</strain>
    </source>
</reference>
<sequence length="430" mass="48474">MYAQRGKQILFLLSRSCPSMLRLVTHHHLRNLARSYATFSSGLSIPVLSATRRTVRVGKLSDGYDVSDVIGVLSASPVEAIIPSQNHISLRFFAKTLANRYRLKNSDRLYVKIDGKVRTAPLSAFTIAAFGRYGLSLHFVIDGIPEAMEAEELKALLFGSKRVVSWRLEGTRADVRVLSLHQAMRILLVLKENPKFQNCRMSFIDEDDYMYPEWYSPPEKGNTDSKRIVVIDNILLSQTSIVVRDWVSSFDKQIAGLVSGCLRPEQNMMRLRFLSPDLARQFIAKFDDQSDRLNVRVALVDGSSAEDGEPPNPAEHRSLVTAISMGACRTLLVQFDKAQRVEKSEYRAFFGRFGSIALITEQKRHDELRVLVQYEGVRDAMHAIVELSIPGRGHLYEGASVNFLGADHLQPIFIVNSPSQSILHLEESYM</sequence>
<dbReference type="EMBL" id="JAUEPR010000065">
    <property type="protein sequence ID" value="KAK0468883.1"/>
    <property type="molecule type" value="Genomic_DNA"/>
</dbReference>
<accession>A0AA39TWZ2</accession>
<dbReference type="AlphaFoldDB" id="A0AA39TWZ2"/>
<organism evidence="1 2">
    <name type="scientific">Armillaria novae-zelandiae</name>
    <dbReference type="NCBI Taxonomy" id="153914"/>
    <lineage>
        <taxon>Eukaryota</taxon>
        <taxon>Fungi</taxon>
        <taxon>Dikarya</taxon>
        <taxon>Basidiomycota</taxon>
        <taxon>Agaricomycotina</taxon>
        <taxon>Agaricomycetes</taxon>
        <taxon>Agaricomycetidae</taxon>
        <taxon>Agaricales</taxon>
        <taxon>Marasmiineae</taxon>
        <taxon>Physalacriaceae</taxon>
        <taxon>Armillaria</taxon>
    </lineage>
</organism>
<gene>
    <name evidence="1" type="ORF">IW261DRAFT_1517339</name>
</gene>
<protein>
    <recommendedName>
        <fullName evidence="3">RRM domain-containing protein</fullName>
    </recommendedName>
</protein>
<comment type="caution">
    <text evidence="1">The sequence shown here is derived from an EMBL/GenBank/DDBJ whole genome shotgun (WGS) entry which is preliminary data.</text>
</comment>
<proteinExistence type="predicted"/>